<dbReference type="SMART" id="SM00579">
    <property type="entry name" value="FBD"/>
    <property type="match status" value="1"/>
</dbReference>
<accession>A0A0D3B4E6</accession>
<dbReference type="SUPFAM" id="SSF81383">
    <property type="entry name" value="F-box domain"/>
    <property type="match status" value="1"/>
</dbReference>
<dbReference type="AlphaFoldDB" id="A0A0D3B4E6"/>
<dbReference type="InterPro" id="IPR032675">
    <property type="entry name" value="LRR_dom_sf"/>
</dbReference>
<dbReference type="OrthoDB" id="594804at2759"/>
<dbReference type="Pfam" id="PF08387">
    <property type="entry name" value="FBD"/>
    <property type="match status" value="1"/>
</dbReference>
<reference evidence="2 3" key="1">
    <citation type="journal article" date="2014" name="Genome Biol.">
        <title>Transcriptome and methylome profiling reveals relics of genome dominance in the mesopolyploid Brassica oleracea.</title>
        <authorList>
            <person name="Parkin I.A."/>
            <person name="Koh C."/>
            <person name="Tang H."/>
            <person name="Robinson S.J."/>
            <person name="Kagale S."/>
            <person name="Clarke W.E."/>
            <person name="Town C.D."/>
            <person name="Nixon J."/>
            <person name="Krishnakumar V."/>
            <person name="Bidwell S.L."/>
            <person name="Denoeud F."/>
            <person name="Belcram H."/>
            <person name="Links M.G."/>
            <person name="Just J."/>
            <person name="Clarke C."/>
            <person name="Bender T."/>
            <person name="Huebert T."/>
            <person name="Mason A.S."/>
            <person name="Pires J.C."/>
            <person name="Barker G."/>
            <person name="Moore J."/>
            <person name="Walley P.G."/>
            <person name="Manoli S."/>
            <person name="Batley J."/>
            <person name="Edwards D."/>
            <person name="Nelson M.N."/>
            <person name="Wang X."/>
            <person name="Paterson A.H."/>
            <person name="King G."/>
            <person name="Bancroft I."/>
            <person name="Chalhoub B."/>
            <person name="Sharpe A.G."/>
        </authorList>
    </citation>
    <scope>NUCLEOTIDE SEQUENCE</scope>
    <source>
        <strain evidence="2 3">cv. TO1000</strain>
    </source>
</reference>
<dbReference type="InterPro" id="IPR036047">
    <property type="entry name" value="F-box-like_dom_sf"/>
</dbReference>
<dbReference type="InterPro" id="IPR055411">
    <property type="entry name" value="LRR_FXL15/At3g58940/PEG3-like"/>
</dbReference>
<dbReference type="PANTHER" id="PTHR31900:SF28">
    <property type="entry name" value="FBD DOMAIN-CONTAINING PROTEIN"/>
    <property type="match status" value="1"/>
</dbReference>
<name>A0A0D3B4E6_BRAOL</name>
<dbReference type="Gene3D" id="3.80.10.10">
    <property type="entry name" value="Ribonuclease Inhibitor"/>
    <property type="match status" value="1"/>
</dbReference>
<organism evidence="2 3">
    <name type="scientific">Brassica oleracea var. oleracea</name>
    <dbReference type="NCBI Taxonomy" id="109376"/>
    <lineage>
        <taxon>Eukaryota</taxon>
        <taxon>Viridiplantae</taxon>
        <taxon>Streptophyta</taxon>
        <taxon>Embryophyta</taxon>
        <taxon>Tracheophyta</taxon>
        <taxon>Spermatophyta</taxon>
        <taxon>Magnoliopsida</taxon>
        <taxon>eudicotyledons</taxon>
        <taxon>Gunneridae</taxon>
        <taxon>Pentapetalae</taxon>
        <taxon>rosids</taxon>
        <taxon>malvids</taxon>
        <taxon>Brassicales</taxon>
        <taxon>Brassicaceae</taxon>
        <taxon>Brassiceae</taxon>
        <taxon>Brassica</taxon>
    </lineage>
</organism>
<evidence type="ECO:0000313" key="3">
    <source>
        <dbReference type="Proteomes" id="UP000032141"/>
    </source>
</evidence>
<dbReference type="InterPro" id="IPR050232">
    <property type="entry name" value="FBL13/AtMIF1-like"/>
</dbReference>
<dbReference type="OMA" id="LFMADEW"/>
<dbReference type="Proteomes" id="UP000032141">
    <property type="component" value="Chromosome C3"/>
</dbReference>
<evidence type="ECO:0000259" key="1">
    <source>
        <dbReference type="SMART" id="SM00579"/>
    </source>
</evidence>
<dbReference type="RefSeq" id="XP_013629621.1">
    <property type="nucleotide sequence ID" value="XM_013774167.1"/>
</dbReference>
<dbReference type="HOGENOM" id="CLU_010721_1_2_1"/>
<feature type="domain" description="FBD" evidence="1">
    <location>
        <begin position="342"/>
        <end position="414"/>
    </location>
</feature>
<protein>
    <recommendedName>
        <fullName evidence="1">FBD domain-containing protein</fullName>
    </recommendedName>
</protein>
<dbReference type="KEGG" id="boe:106335600"/>
<dbReference type="PANTHER" id="PTHR31900">
    <property type="entry name" value="F-BOX/RNI SUPERFAMILY PROTEIN-RELATED"/>
    <property type="match status" value="1"/>
</dbReference>
<dbReference type="SUPFAM" id="SSF52047">
    <property type="entry name" value="RNI-like"/>
    <property type="match status" value="1"/>
</dbReference>
<proteinExistence type="predicted"/>
<evidence type="ECO:0000313" key="2">
    <source>
        <dbReference type="EnsemblPlants" id="Bo3g025250.1"/>
    </source>
</evidence>
<dbReference type="Gramene" id="Bo3g025250.1">
    <property type="protein sequence ID" value="Bo3g025250.1"/>
    <property type="gene ID" value="Bo3g025250"/>
</dbReference>
<reference evidence="2" key="2">
    <citation type="submission" date="2015-03" db="UniProtKB">
        <authorList>
            <consortium name="EnsemblPlants"/>
        </authorList>
    </citation>
    <scope>IDENTIFICATION</scope>
</reference>
<dbReference type="Pfam" id="PF24758">
    <property type="entry name" value="LRR_At5g56370"/>
    <property type="match status" value="1"/>
</dbReference>
<dbReference type="STRING" id="109376.A0A0D3B4E6"/>
<keyword evidence="3" id="KW-1185">Reference proteome</keyword>
<sequence length="428" mass="49103">MKILSFLPTKVAVSTSILSKQWRFLWMWLPNLEYTSTSPIRTYYSNSPALVEFIDKNLPLHRAPVIERLSLDLTYSRHTQPEHIKRWLEVAVSRHVRDLDIHYYSEDENVLPSSFYTCSSLVILKLSGVTLVDVPSTAACLPSLKTLRLQDLTYQHDDSLQGLLDICPALEDLSVDFVREHSMGEITFIVPTLQRLSLFMADEWDLCGYVIDTPCLKYLKLEDWNYWSHDIEIKDMPELKDAYVDVVSPVLKSVIGSITSVKHLTICSEISKSGGEYSGGFVFNQLKHLKQCVCKENSSDLLGQLLKDSPNLRLLDISHMEDHGYDEGNEMVCWNQPSRVPECLLSSLQILRWSRYFGRPQERDIAVYILKRAPRLKKARIIADTQEHDVPNLEMITELALSSRASSRCELVFVKGPPVWKDKEDCMC</sequence>
<dbReference type="GeneID" id="106335600"/>
<dbReference type="InterPro" id="IPR006566">
    <property type="entry name" value="FBD"/>
</dbReference>
<dbReference type="EnsemblPlants" id="Bo3g025250.1">
    <property type="protein sequence ID" value="Bo3g025250.1"/>
    <property type="gene ID" value="Bo3g025250"/>
</dbReference>